<evidence type="ECO:0000313" key="3">
    <source>
        <dbReference type="Proteomes" id="UP000824091"/>
    </source>
</evidence>
<feature type="transmembrane region" description="Helical" evidence="1">
    <location>
        <begin position="147"/>
        <end position="165"/>
    </location>
</feature>
<sequence>MEKETKKTTKLLNPVTTLAAGLALGAVSRLLDIFTQNLGNIFSQMAVWILLGTLIAIYSETARKAMANILPFSLGVLVTYYTAAVITEGIYSGFTIRAWTVFAFCTPALGFTAWHAKEPGPAAKAIGACIVLAAFITSVVIYDGPRIYDLIIDGILIYILFFRKIRR</sequence>
<name>A0A9D1I5C2_9FIRM</name>
<keyword evidence="1" id="KW-0472">Membrane</keyword>
<protein>
    <submittedName>
        <fullName evidence="2">Uncharacterized protein</fullName>
    </submittedName>
</protein>
<feature type="transmembrane region" description="Helical" evidence="1">
    <location>
        <begin position="12"/>
        <end position="31"/>
    </location>
</feature>
<proteinExistence type="predicted"/>
<accession>A0A9D1I5C2</accession>
<dbReference type="Proteomes" id="UP000824091">
    <property type="component" value="Unassembled WGS sequence"/>
</dbReference>
<evidence type="ECO:0000256" key="1">
    <source>
        <dbReference type="SAM" id="Phobius"/>
    </source>
</evidence>
<evidence type="ECO:0000313" key="2">
    <source>
        <dbReference type="EMBL" id="HIU28217.1"/>
    </source>
</evidence>
<keyword evidence="1" id="KW-1133">Transmembrane helix</keyword>
<dbReference type="EMBL" id="DVMO01000111">
    <property type="protein sequence ID" value="HIU28217.1"/>
    <property type="molecule type" value="Genomic_DNA"/>
</dbReference>
<feature type="transmembrane region" description="Helical" evidence="1">
    <location>
        <begin position="69"/>
        <end position="90"/>
    </location>
</feature>
<dbReference type="AlphaFoldDB" id="A0A9D1I5C2"/>
<reference evidence="2" key="2">
    <citation type="journal article" date="2021" name="PeerJ">
        <title>Extensive microbial diversity within the chicken gut microbiome revealed by metagenomics and culture.</title>
        <authorList>
            <person name="Gilroy R."/>
            <person name="Ravi A."/>
            <person name="Getino M."/>
            <person name="Pursley I."/>
            <person name="Horton D.L."/>
            <person name="Alikhan N.F."/>
            <person name="Baker D."/>
            <person name="Gharbi K."/>
            <person name="Hall N."/>
            <person name="Watson M."/>
            <person name="Adriaenssens E.M."/>
            <person name="Foster-Nyarko E."/>
            <person name="Jarju S."/>
            <person name="Secka A."/>
            <person name="Antonio M."/>
            <person name="Oren A."/>
            <person name="Chaudhuri R.R."/>
            <person name="La Ragione R."/>
            <person name="Hildebrand F."/>
            <person name="Pallen M.J."/>
        </authorList>
    </citation>
    <scope>NUCLEOTIDE SEQUENCE</scope>
    <source>
        <strain evidence="2">11300</strain>
    </source>
</reference>
<feature type="transmembrane region" description="Helical" evidence="1">
    <location>
        <begin position="121"/>
        <end position="141"/>
    </location>
</feature>
<feature type="transmembrane region" description="Helical" evidence="1">
    <location>
        <begin position="96"/>
        <end position="114"/>
    </location>
</feature>
<reference evidence="2" key="1">
    <citation type="submission" date="2020-10" db="EMBL/GenBank/DDBJ databases">
        <authorList>
            <person name="Gilroy R."/>
        </authorList>
    </citation>
    <scope>NUCLEOTIDE SEQUENCE</scope>
    <source>
        <strain evidence="2">11300</strain>
    </source>
</reference>
<gene>
    <name evidence="2" type="ORF">IAD16_07560</name>
</gene>
<feature type="transmembrane region" description="Helical" evidence="1">
    <location>
        <begin position="37"/>
        <end position="57"/>
    </location>
</feature>
<comment type="caution">
    <text evidence="2">The sequence shown here is derived from an EMBL/GenBank/DDBJ whole genome shotgun (WGS) entry which is preliminary data.</text>
</comment>
<organism evidence="2 3">
    <name type="scientific">Candidatus Fimisoma avicola</name>
    <dbReference type="NCBI Taxonomy" id="2840826"/>
    <lineage>
        <taxon>Bacteria</taxon>
        <taxon>Bacillati</taxon>
        <taxon>Bacillota</taxon>
        <taxon>Clostridia</taxon>
        <taxon>Eubacteriales</taxon>
        <taxon>Candidatus Fimisoma</taxon>
    </lineage>
</organism>
<keyword evidence="1" id="KW-0812">Transmembrane</keyword>